<name>A0A839ISS8_9GAMM</name>
<accession>A0A839ISS8</accession>
<evidence type="ECO:0008006" key="3">
    <source>
        <dbReference type="Google" id="ProtNLM"/>
    </source>
</evidence>
<reference evidence="1 2" key="1">
    <citation type="submission" date="2020-08" db="EMBL/GenBank/DDBJ databases">
        <title>Oceanospirillum sp. nov. isolated from marine sediment.</title>
        <authorList>
            <person name="Ji X."/>
        </authorList>
    </citation>
    <scope>NUCLEOTIDE SEQUENCE [LARGE SCALE GENOMIC DNA]</scope>
    <source>
        <strain evidence="1 2">D5</strain>
    </source>
</reference>
<dbReference type="InterPro" id="IPR012337">
    <property type="entry name" value="RNaseH-like_sf"/>
</dbReference>
<dbReference type="SUPFAM" id="SSF53098">
    <property type="entry name" value="Ribonuclease H-like"/>
    <property type="match status" value="1"/>
</dbReference>
<dbReference type="AlphaFoldDB" id="A0A839ISS8"/>
<evidence type="ECO:0000313" key="1">
    <source>
        <dbReference type="EMBL" id="MBB1487529.1"/>
    </source>
</evidence>
<protein>
    <recommendedName>
        <fullName evidence="3">Transposase IS4-like domain-containing protein</fullName>
    </recommendedName>
</protein>
<proteinExistence type="predicted"/>
<dbReference type="RefSeq" id="WP_182809310.1">
    <property type="nucleotide sequence ID" value="NZ_JACJFM010000016.1"/>
</dbReference>
<organism evidence="1 2">
    <name type="scientific">Oceanospirillum sediminis</name>
    <dbReference type="NCBI Taxonomy" id="2760088"/>
    <lineage>
        <taxon>Bacteria</taxon>
        <taxon>Pseudomonadati</taxon>
        <taxon>Pseudomonadota</taxon>
        <taxon>Gammaproteobacteria</taxon>
        <taxon>Oceanospirillales</taxon>
        <taxon>Oceanospirillaceae</taxon>
        <taxon>Oceanospirillum</taxon>
    </lineage>
</organism>
<dbReference type="Proteomes" id="UP000565262">
    <property type="component" value="Unassembled WGS sequence"/>
</dbReference>
<evidence type="ECO:0000313" key="2">
    <source>
        <dbReference type="Proteomes" id="UP000565262"/>
    </source>
</evidence>
<sequence length="166" mass="19886">MSDKRFSRWYRRTFNFYEFNTRLIFGELKRSHQCIAAIDTSFMRKSGKHTEGLGRPISYYKARFQIEFVFRDAKQYTGLMDCQSRKKEVINTHLNASLSALNLLKLEDRRKKNTEEQTVISMVSWKRRKFNEHLMNRIFDRLGLSLKEKKVMYTYEQLSLYGVIAA</sequence>
<gene>
    <name evidence="1" type="ORF">H4O21_13010</name>
</gene>
<keyword evidence="2" id="KW-1185">Reference proteome</keyword>
<comment type="caution">
    <text evidence="1">The sequence shown here is derived from an EMBL/GenBank/DDBJ whole genome shotgun (WGS) entry which is preliminary data.</text>
</comment>
<dbReference type="EMBL" id="JACJFM010000016">
    <property type="protein sequence ID" value="MBB1487529.1"/>
    <property type="molecule type" value="Genomic_DNA"/>
</dbReference>